<reference evidence="2" key="1">
    <citation type="journal article" date="2016" name="Nat. Genet.">
        <title>A high-quality carrot genome assembly provides new insights into carotenoid accumulation and asterid genome evolution.</title>
        <authorList>
            <person name="Iorizzo M."/>
            <person name="Ellison S."/>
            <person name="Senalik D."/>
            <person name="Zeng P."/>
            <person name="Satapoomin P."/>
            <person name="Huang J."/>
            <person name="Bowman M."/>
            <person name="Iovene M."/>
            <person name="Sanseverino W."/>
            <person name="Cavagnaro P."/>
            <person name="Yildiz M."/>
            <person name="Macko-Podgorni A."/>
            <person name="Moranska E."/>
            <person name="Grzebelus E."/>
            <person name="Grzebelus D."/>
            <person name="Ashrafi H."/>
            <person name="Zheng Z."/>
            <person name="Cheng S."/>
            <person name="Spooner D."/>
            <person name="Van Deynze A."/>
            <person name="Simon P."/>
        </authorList>
    </citation>
    <scope>NUCLEOTIDE SEQUENCE</scope>
    <source>
        <tissue evidence="2">Leaf</tissue>
    </source>
</reference>
<dbReference type="PANTHER" id="PTHR33499:SF11">
    <property type="entry name" value="NO APICAL MERISTEM-ASSOCIATED C-TERMINAL DOMAIN-CONTAINING PROTEIN"/>
    <property type="match status" value="1"/>
</dbReference>
<dbReference type="AlphaFoldDB" id="A0AAF1AKJ9"/>
<keyword evidence="3" id="KW-1185">Reference proteome</keyword>
<organism evidence="2 3">
    <name type="scientific">Daucus carota subsp. sativus</name>
    <name type="common">Carrot</name>
    <dbReference type="NCBI Taxonomy" id="79200"/>
    <lineage>
        <taxon>Eukaryota</taxon>
        <taxon>Viridiplantae</taxon>
        <taxon>Streptophyta</taxon>
        <taxon>Embryophyta</taxon>
        <taxon>Tracheophyta</taxon>
        <taxon>Spermatophyta</taxon>
        <taxon>Magnoliopsida</taxon>
        <taxon>eudicotyledons</taxon>
        <taxon>Gunneridae</taxon>
        <taxon>Pentapetalae</taxon>
        <taxon>asterids</taxon>
        <taxon>campanulids</taxon>
        <taxon>Apiales</taxon>
        <taxon>Apiaceae</taxon>
        <taxon>Apioideae</taxon>
        <taxon>Scandiceae</taxon>
        <taxon>Daucinae</taxon>
        <taxon>Daucus</taxon>
        <taxon>Daucus sect. Daucus</taxon>
    </lineage>
</organism>
<evidence type="ECO:0000313" key="2">
    <source>
        <dbReference type="EMBL" id="WOG86038.1"/>
    </source>
</evidence>
<protein>
    <recommendedName>
        <fullName evidence="4">Transposase-associated domain-containing protein</fullName>
    </recommendedName>
</protein>
<accession>A0AAF1AKJ9</accession>
<evidence type="ECO:0008006" key="4">
    <source>
        <dbReference type="Google" id="ProtNLM"/>
    </source>
</evidence>
<dbReference type="PANTHER" id="PTHR33499">
    <property type="entry name" value="OS12G0282400 PROTEIN-RELATED"/>
    <property type="match status" value="1"/>
</dbReference>
<reference evidence="2" key="2">
    <citation type="submission" date="2022-03" db="EMBL/GenBank/DDBJ databases">
        <title>Draft title - Genomic analysis of global carrot germplasm unveils the trajectory of domestication and the origin of high carotenoid orange carrot.</title>
        <authorList>
            <person name="Iorizzo M."/>
            <person name="Ellison S."/>
            <person name="Senalik D."/>
            <person name="Macko-Podgorni A."/>
            <person name="Grzebelus D."/>
            <person name="Bostan H."/>
            <person name="Rolling W."/>
            <person name="Curaba J."/>
            <person name="Simon P."/>
        </authorList>
    </citation>
    <scope>NUCLEOTIDE SEQUENCE</scope>
    <source>
        <tissue evidence="2">Leaf</tissue>
    </source>
</reference>
<evidence type="ECO:0000313" key="3">
    <source>
        <dbReference type="Proteomes" id="UP000077755"/>
    </source>
</evidence>
<dbReference type="Proteomes" id="UP000077755">
    <property type="component" value="Chromosome 2"/>
</dbReference>
<dbReference type="EMBL" id="CP093344">
    <property type="protein sequence ID" value="WOG86038.1"/>
    <property type="molecule type" value="Genomic_DNA"/>
</dbReference>
<proteinExistence type="predicted"/>
<feature type="compositionally biased region" description="Polar residues" evidence="1">
    <location>
        <begin position="247"/>
        <end position="264"/>
    </location>
</feature>
<feature type="region of interest" description="Disordered" evidence="1">
    <location>
        <begin position="244"/>
        <end position="264"/>
    </location>
</feature>
<sequence length="312" mass="36450">MATSKIAKASATGKLSVVFDADCRQPICNNAERFNNEIGFIIRNHGTFGYKDWRLVPEEVRAPLRCYLQENFDIDLRDKTTKLCIDEQMRKAWKGYKYKLHSYFKRIGGIKNVEIAKKKRYPDLNEDQQQDWETLCDQWCSEKFQERANKNIENRSKRQWESKNGSVSTPRHHIRRGMALDSLSGHIETWRLKHRDENGWTGPNLQKLYDQMISLREVYSLEELSDKEIMEAVLGRHSVYLRGWGRSSKTNNEGHQTTTESTQPSYQELVEQLNDANNRLDEVVSVLRQNNLMLQPKTSSTKDSDVNSENLE</sequence>
<evidence type="ECO:0000256" key="1">
    <source>
        <dbReference type="SAM" id="MobiDB-lite"/>
    </source>
</evidence>
<name>A0AAF1AKJ9_DAUCS</name>
<gene>
    <name evidence="2" type="ORF">DCAR_0205233</name>
</gene>